<protein>
    <submittedName>
        <fullName evidence="2">Uncharacterized protein</fullName>
    </submittedName>
</protein>
<sequence>MDQNNLHLLLPIILPPLFHGVRLLLCYARCLRSLLSSLVSSSPSTPLTRGAGLEGCHRPCFLLLPALSGPASMAERLRRRELTTGWRSRGAQATGVMFHGWIHGYLAAAASRYMDRASTCGHGALALAHARTGIFFILILFNLIFYK</sequence>
<evidence type="ECO:0000313" key="2">
    <source>
        <dbReference type="EMBL" id="KAG2594458.1"/>
    </source>
</evidence>
<proteinExistence type="predicted"/>
<evidence type="ECO:0000313" key="3">
    <source>
        <dbReference type="Proteomes" id="UP000823388"/>
    </source>
</evidence>
<keyword evidence="3" id="KW-1185">Reference proteome</keyword>
<dbReference type="AlphaFoldDB" id="A0A8T0SBJ0"/>
<dbReference type="EMBL" id="CM029046">
    <property type="protein sequence ID" value="KAG2594458.1"/>
    <property type="molecule type" value="Genomic_DNA"/>
</dbReference>
<keyword evidence="1" id="KW-1133">Transmembrane helix</keyword>
<accession>A0A8T0SBJ0</accession>
<comment type="caution">
    <text evidence="2">The sequence shown here is derived from an EMBL/GenBank/DDBJ whole genome shotgun (WGS) entry which is preliminary data.</text>
</comment>
<organism evidence="2 3">
    <name type="scientific">Panicum virgatum</name>
    <name type="common">Blackwell switchgrass</name>
    <dbReference type="NCBI Taxonomy" id="38727"/>
    <lineage>
        <taxon>Eukaryota</taxon>
        <taxon>Viridiplantae</taxon>
        <taxon>Streptophyta</taxon>
        <taxon>Embryophyta</taxon>
        <taxon>Tracheophyta</taxon>
        <taxon>Spermatophyta</taxon>
        <taxon>Magnoliopsida</taxon>
        <taxon>Liliopsida</taxon>
        <taxon>Poales</taxon>
        <taxon>Poaceae</taxon>
        <taxon>PACMAD clade</taxon>
        <taxon>Panicoideae</taxon>
        <taxon>Panicodae</taxon>
        <taxon>Paniceae</taxon>
        <taxon>Panicinae</taxon>
        <taxon>Panicum</taxon>
        <taxon>Panicum sect. Hiantes</taxon>
    </lineage>
</organism>
<keyword evidence="1" id="KW-0812">Transmembrane</keyword>
<keyword evidence="1" id="KW-0472">Membrane</keyword>
<evidence type="ECO:0000256" key="1">
    <source>
        <dbReference type="SAM" id="Phobius"/>
    </source>
</evidence>
<feature type="transmembrane region" description="Helical" evidence="1">
    <location>
        <begin position="124"/>
        <end position="146"/>
    </location>
</feature>
<name>A0A8T0SBJ0_PANVG</name>
<gene>
    <name evidence="2" type="ORF">PVAP13_5NG647350</name>
</gene>
<dbReference type="Proteomes" id="UP000823388">
    <property type="component" value="Chromosome 5N"/>
</dbReference>
<reference evidence="2" key="1">
    <citation type="submission" date="2020-05" db="EMBL/GenBank/DDBJ databases">
        <title>WGS assembly of Panicum virgatum.</title>
        <authorList>
            <person name="Lovell J.T."/>
            <person name="Jenkins J."/>
            <person name="Shu S."/>
            <person name="Juenger T.E."/>
            <person name="Schmutz J."/>
        </authorList>
    </citation>
    <scope>NUCLEOTIDE SEQUENCE</scope>
    <source>
        <strain evidence="2">AP13</strain>
    </source>
</reference>